<protein>
    <submittedName>
        <fullName evidence="1">Rhamnan synthesis protein F</fullName>
    </submittedName>
</protein>
<proteinExistence type="predicted"/>
<dbReference type="Pfam" id="PF05045">
    <property type="entry name" value="RgpF"/>
    <property type="match status" value="1"/>
</dbReference>
<organism evidence="1 2">
    <name type="scientific">Pseudoclavibacter terrae</name>
    <dbReference type="NCBI Taxonomy" id="1530195"/>
    <lineage>
        <taxon>Bacteria</taxon>
        <taxon>Bacillati</taxon>
        <taxon>Actinomycetota</taxon>
        <taxon>Actinomycetes</taxon>
        <taxon>Micrococcales</taxon>
        <taxon>Microbacteriaceae</taxon>
        <taxon>Pseudoclavibacter</taxon>
    </lineage>
</organism>
<gene>
    <name evidence="1" type="ORF">F8O03_11945</name>
</gene>
<sequence>MRRVVFFLVYDKQGHVGGYVEHCLRELRAHAEHIFVVSNSPLTTDSRRRLEAVADTVWERENVGYDVWAYRDALREFGSDRLRDYDELILANYTFYGPIGSFAPLLEEADAKTVDFWGITDHAAVVPNPITMTGVMHRHIQSHWIGVRRSMFTSDAWRSYWDDMPRIDSYDDSVMLHEARFTHYFESAGFSSWVAYASAHYGDQHPIFNLADVLIADGCPIVKRRFFFHDPIYLDELAIIGKRVLEQLEEKHYPLDLLWQDIGTTAKPRILNTNAALLEIMPDVDLGGADPSDLRVVVIAHVFYEEMIDEIVDLANTIPGGYDLVVTTANADKQTAIQERLVELGRPDDDVRIVGSNRGRDISAFLLTCKDVLESGRYDIVVKLHSKKSPQNGFNSGRHFKEHLFQNLLNSPGYTTNLLRLFVDHPTLGMVFPPMIHMGFPTLGRAWFANLEPAKELAARLGMRVEFDETSPLAPLGSMFIARPESLRPLVQAGFTWDDFPDEGQYADGGLPHVLERLLGYSAISEGFHVRTVLTTHNAAISHTLLEYKVQEITAGLPGLFREQVELVRRYIASQAESPLGRAKGLVLSRTPGLANALRPVYSRSRAAYRNFRAGR</sequence>
<name>A0A7J5B0K0_9MICO</name>
<evidence type="ECO:0000313" key="2">
    <source>
        <dbReference type="Proteomes" id="UP000490386"/>
    </source>
</evidence>
<keyword evidence="2" id="KW-1185">Reference proteome</keyword>
<dbReference type="OrthoDB" id="9815339at2"/>
<evidence type="ECO:0000313" key="1">
    <source>
        <dbReference type="EMBL" id="KAB1637349.1"/>
    </source>
</evidence>
<dbReference type="InterPro" id="IPR007739">
    <property type="entry name" value="RgpF"/>
</dbReference>
<comment type="caution">
    <text evidence="1">The sequence shown here is derived from an EMBL/GenBank/DDBJ whole genome shotgun (WGS) entry which is preliminary data.</text>
</comment>
<dbReference type="Proteomes" id="UP000490386">
    <property type="component" value="Unassembled WGS sequence"/>
</dbReference>
<dbReference type="AlphaFoldDB" id="A0A7J5B0K0"/>
<dbReference type="EMBL" id="WBJX01000004">
    <property type="protein sequence ID" value="KAB1637349.1"/>
    <property type="molecule type" value="Genomic_DNA"/>
</dbReference>
<accession>A0A7J5B0K0</accession>
<reference evidence="1 2" key="1">
    <citation type="submission" date="2019-09" db="EMBL/GenBank/DDBJ databases">
        <title>Phylogeny of genus Pseudoclavibacter and closely related genus.</title>
        <authorList>
            <person name="Li Y."/>
        </authorList>
    </citation>
    <scope>NUCLEOTIDE SEQUENCE [LARGE SCALE GENOMIC DNA]</scope>
    <source>
        <strain evidence="1 2">THG-MD12</strain>
    </source>
</reference>